<accession>A0A397Q0Q1</accession>
<dbReference type="InterPro" id="IPR002641">
    <property type="entry name" value="PNPLA_dom"/>
</dbReference>
<sequence length="362" mass="40663">MTARNVVAIDLALQGGGSHGAFTWGVLDRLLEEDWIQIEAVSGTSAGAMNACALVEGLARGGPDAARAKLRAYWTAVARAGLFSPIQRSPLDRMMGRWSLEFSPSFHFYRNVLSRISPYVLNPFSVNPLRDVVRDVFDFDAINACTSAKLFIAATNVRTGRRKVFRQPKISAEAVLASACLPYLSHAVEIDGDAYWDGGFMGNPPLFPLVDETNARDLMIIWINPFERPQLPLTAFEIEDRLNEIVFNGSLIEELRALGFLAEIIREENLERDAYREINLHCIDAEAEMRQLGASSKLNAEWAFFDHLHKLGRRTADNWMTRHGNDLGARTTFRPYFVFEESLRPAHLRGGTRRPREVDPAK</sequence>
<reference evidence="6 7" key="1">
    <citation type="submission" date="2018-08" db="EMBL/GenBank/DDBJ databases">
        <title>Genomic Encyclopedia of Archaeal and Bacterial Type Strains, Phase II (KMG-II): from individual species to whole genera.</title>
        <authorList>
            <person name="Goeker M."/>
        </authorList>
    </citation>
    <scope>NUCLEOTIDE SEQUENCE [LARGE SCALE GENOMIC DNA]</scope>
    <source>
        <strain evidence="6 7">DSM 5002</strain>
    </source>
</reference>
<keyword evidence="7" id="KW-1185">Reference proteome</keyword>
<dbReference type="OrthoDB" id="9807112at2"/>
<feature type="domain" description="PNPLA" evidence="5">
    <location>
        <begin position="11"/>
        <end position="210"/>
    </location>
</feature>
<dbReference type="GO" id="GO:0016042">
    <property type="term" value="P:lipid catabolic process"/>
    <property type="evidence" value="ECO:0007669"/>
    <property type="project" value="UniProtKB-UniRule"/>
</dbReference>
<dbReference type="Pfam" id="PF01734">
    <property type="entry name" value="Patatin"/>
    <property type="match status" value="1"/>
</dbReference>
<protein>
    <submittedName>
        <fullName evidence="6">NTE family protein</fullName>
    </submittedName>
</protein>
<dbReference type="PANTHER" id="PTHR14226:SF78">
    <property type="entry name" value="SLR0060 PROTEIN"/>
    <property type="match status" value="1"/>
</dbReference>
<keyword evidence="1 4" id="KW-0378">Hydrolase</keyword>
<dbReference type="PROSITE" id="PS51635">
    <property type="entry name" value="PNPLA"/>
    <property type="match status" value="1"/>
</dbReference>
<comment type="caution">
    <text evidence="6">The sequence shown here is derived from an EMBL/GenBank/DDBJ whole genome shotgun (WGS) entry which is preliminary data.</text>
</comment>
<organism evidence="6 7">
    <name type="scientific">Dichotomicrobium thermohalophilum</name>
    <dbReference type="NCBI Taxonomy" id="933063"/>
    <lineage>
        <taxon>Bacteria</taxon>
        <taxon>Pseudomonadati</taxon>
        <taxon>Pseudomonadota</taxon>
        <taxon>Alphaproteobacteria</taxon>
        <taxon>Hyphomicrobiales</taxon>
        <taxon>Hyphomicrobiaceae</taxon>
        <taxon>Dichotomicrobium</taxon>
    </lineage>
</organism>
<dbReference type="GO" id="GO:0016787">
    <property type="term" value="F:hydrolase activity"/>
    <property type="evidence" value="ECO:0007669"/>
    <property type="project" value="UniProtKB-UniRule"/>
</dbReference>
<feature type="active site" description="Proton acceptor" evidence="4">
    <location>
        <position position="197"/>
    </location>
</feature>
<evidence type="ECO:0000313" key="7">
    <source>
        <dbReference type="Proteomes" id="UP000266273"/>
    </source>
</evidence>
<feature type="short sequence motif" description="GXGXXG" evidence="4">
    <location>
        <begin position="15"/>
        <end position="20"/>
    </location>
</feature>
<dbReference type="SUPFAM" id="SSF52151">
    <property type="entry name" value="FabD/lysophospholipase-like"/>
    <property type="match status" value="1"/>
</dbReference>
<dbReference type="Gene3D" id="3.40.1090.10">
    <property type="entry name" value="Cytosolic phospholipase A2 catalytic domain"/>
    <property type="match status" value="2"/>
</dbReference>
<proteinExistence type="predicted"/>
<gene>
    <name evidence="6" type="ORF">BXY53_0036</name>
</gene>
<evidence type="ECO:0000259" key="5">
    <source>
        <dbReference type="PROSITE" id="PS51635"/>
    </source>
</evidence>
<evidence type="ECO:0000256" key="2">
    <source>
        <dbReference type="ARBA" id="ARBA00022963"/>
    </source>
</evidence>
<evidence type="ECO:0000256" key="3">
    <source>
        <dbReference type="ARBA" id="ARBA00023098"/>
    </source>
</evidence>
<dbReference type="RefSeq" id="WP_119059952.1">
    <property type="nucleotide sequence ID" value="NZ_QXDF01000001.1"/>
</dbReference>
<feature type="active site" description="Nucleophile" evidence="4">
    <location>
        <position position="45"/>
    </location>
</feature>
<evidence type="ECO:0000313" key="6">
    <source>
        <dbReference type="EMBL" id="RIA54986.1"/>
    </source>
</evidence>
<feature type="short sequence motif" description="GXSXG" evidence="4">
    <location>
        <begin position="43"/>
        <end position="47"/>
    </location>
</feature>
<evidence type="ECO:0000256" key="1">
    <source>
        <dbReference type="ARBA" id="ARBA00022801"/>
    </source>
</evidence>
<evidence type="ECO:0000256" key="4">
    <source>
        <dbReference type="PROSITE-ProRule" id="PRU01161"/>
    </source>
</evidence>
<dbReference type="PANTHER" id="PTHR14226">
    <property type="entry name" value="NEUROPATHY TARGET ESTERASE/SWISS CHEESE D.MELANOGASTER"/>
    <property type="match status" value="1"/>
</dbReference>
<keyword evidence="2 4" id="KW-0442">Lipid degradation</keyword>
<dbReference type="InterPro" id="IPR016035">
    <property type="entry name" value="Acyl_Trfase/lysoPLipase"/>
</dbReference>
<name>A0A397Q0Q1_9HYPH</name>
<feature type="short sequence motif" description="DGA/G" evidence="4">
    <location>
        <begin position="197"/>
        <end position="199"/>
    </location>
</feature>
<dbReference type="InterPro" id="IPR050301">
    <property type="entry name" value="NTE"/>
</dbReference>
<dbReference type="Proteomes" id="UP000266273">
    <property type="component" value="Unassembled WGS sequence"/>
</dbReference>
<keyword evidence="3 4" id="KW-0443">Lipid metabolism</keyword>
<dbReference type="EMBL" id="QXDF01000001">
    <property type="protein sequence ID" value="RIA54986.1"/>
    <property type="molecule type" value="Genomic_DNA"/>
</dbReference>
<dbReference type="AlphaFoldDB" id="A0A397Q0Q1"/>